<dbReference type="Proteomes" id="UP000823388">
    <property type="component" value="Chromosome 4N"/>
</dbReference>
<organism evidence="2 3">
    <name type="scientific">Panicum virgatum</name>
    <name type="common">Blackwell switchgrass</name>
    <dbReference type="NCBI Taxonomy" id="38727"/>
    <lineage>
        <taxon>Eukaryota</taxon>
        <taxon>Viridiplantae</taxon>
        <taxon>Streptophyta</taxon>
        <taxon>Embryophyta</taxon>
        <taxon>Tracheophyta</taxon>
        <taxon>Spermatophyta</taxon>
        <taxon>Magnoliopsida</taxon>
        <taxon>Liliopsida</taxon>
        <taxon>Poales</taxon>
        <taxon>Poaceae</taxon>
        <taxon>PACMAD clade</taxon>
        <taxon>Panicoideae</taxon>
        <taxon>Panicodae</taxon>
        <taxon>Paniceae</taxon>
        <taxon>Panicinae</taxon>
        <taxon>Panicum</taxon>
        <taxon>Panicum sect. Hiantes</taxon>
    </lineage>
</organism>
<keyword evidence="3" id="KW-1185">Reference proteome</keyword>
<accession>A0A8T0T5I8</accession>
<evidence type="ECO:0000313" key="2">
    <source>
        <dbReference type="EMBL" id="KAG2604583.1"/>
    </source>
</evidence>
<gene>
    <name evidence="2" type="ORF">PVAP13_4NG100568</name>
</gene>
<feature type="region of interest" description="Disordered" evidence="1">
    <location>
        <begin position="36"/>
        <end position="121"/>
    </location>
</feature>
<feature type="compositionally biased region" description="Low complexity" evidence="1">
    <location>
        <begin position="43"/>
        <end position="63"/>
    </location>
</feature>
<dbReference type="AlphaFoldDB" id="A0A8T0T5I8"/>
<feature type="compositionally biased region" description="Polar residues" evidence="1">
    <location>
        <begin position="73"/>
        <end position="86"/>
    </location>
</feature>
<evidence type="ECO:0000256" key="1">
    <source>
        <dbReference type="SAM" id="MobiDB-lite"/>
    </source>
</evidence>
<comment type="caution">
    <text evidence="2">The sequence shown here is derived from an EMBL/GenBank/DDBJ whole genome shotgun (WGS) entry which is preliminary data.</text>
</comment>
<sequence length="121" mass="12692">MHWVRAPSILSTPIVPIPTFVPIVCSAIASAGASSPLLSIHQSTSSPAPTSPLSSPSPSPSLSYGLRPFTPDQAASTVQSPSSTPRSAPYRRPTFNHHRSGGLSKHHLDPTATNPYSNPKC</sequence>
<proteinExistence type="predicted"/>
<feature type="compositionally biased region" description="Polar residues" evidence="1">
    <location>
        <begin position="111"/>
        <end position="121"/>
    </location>
</feature>
<dbReference type="EMBL" id="CM029044">
    <property type="protein sequence ID" value="KAG2604583.1"/>
    <property type="molecule type" value="Genomic_DNA"/>
</dbReference>
<name>A0A8T0T5I8_PANVG</name>
<reference evidence="2" key="1">
    <citation type="submission" date="2020-05" db="EMBL/GenBank/DDBJ databases">
        <title>WGS assembly of Panicum virgatum.</title>
        <authorList>
            <person name="Lovell J.T."/>
            <person name="Jenkins J."/>
            <person name="Shu S."/>
            <person name="Juenger T.E."/>
            <person name="Schmutz J."/>
        </authorList>
    </citation>
    <scope>NUCLEOTIDE SEQUENCE</scope>
    <source>
        <strain evidence="2">AP13</strain>
    </source>
</reference>
<protein>
    <submittedName>
        <fullName evidence="2">Uncharacterized protein</fullName>
    </submittedName>
</protein>
<evidence type="ECO:0000313" key="3">
    <source>
        <dbReference type="Proteomes" id="UP000823388"/>
    </source>
</evidence>